<name>A0A7H0KAI9_9CORY</name>
<feature type="domain" description="Glycosyltransferase 2-like" evidence="4">
    <location>
        <begin position="7"/>
        <end position="121"/>
    </location>
</feature>
<dbReference type="InterPro" id="IPR050834">
    <property type="entry name" value="Glycosyltransf_2"/>
</dbReference>
<comment type="similarity">
    <text evidence="1">Belongs to the glycosyltransferase 2 family.</text>
</comment>
<dbReference type="PANTHER" id="PTHR43685:SF5">
    <property type="entry name" value="GLYCOSYLTRANSFERASE EPSE-RELATED"/>
    <property type="match status" value="1"/>
</dbReference>
<dbReference type="GO" id="GO:0016757">
    <property type="term" value="F:glycosyltransferase activity"/>
    <property type="evidence" value="ECO:0007669"/>
    <property type="project" value="UniProtKB-KW"/>
</dbReference>
<dbReference type="RefSeq" id="WP_181191094.1">
    <property type="nucleotide sequence ID" value="NZ_JABFED010000001.1"/>
</dbReference>
<dbReference type="Pfam" id="PF00535">
    <property type="entry name" value="Glycos_transf_2"/>
    <property type="match status" value="1"/>
</dbReference>
<evidence type="ECO:0000256" key="1">
    <source>
        <dbReference type="ARBA" id="ARBA00006739"/>
    </source>
</evidence>
<reference evidence="5 6" key="1">
    <citation type="submission" date="2020-05" db="EMBL/GenBank/DDBJ databases">
        <title>Descriptions of Corynebacterium xxxx sp. nov., Corynebacterium yyyy sp. nov. and Corynebacterium zzzz sp. nov.</title>
        <authorList>
            <person name="Zhang G."/>
        </authorList>
    </citation>
    <scope>NUCLEOTIDE SEQUENCE [LARGE SCALE GENOMIC DNA]</scope>
    <source>
        <strain evidence="6">zg-913</strain>
    </source>
</reference>
<evidence type="ECO:0000259" key="4">
    <source>
        <dbReference type="Pfam" id="PF00535"/>
    </source>
</evidence>
<accession>A0A7H0KAI9</accession>
<dbReference type="Gene3D" id="3.90.550.10">
    <property type="entry name" value="Spore Coat Polysaccharide Biosynthesis Protein SpsA, Chain A"/>
    <property type="match status" value="1"/>
</dbReference>
<dbReference type="Proteomes" id="UP000577408">
    <property type="component" value="Unassembled WGS sequence"/>
</dbReference>
<keyword evidence="6" id="KW-1185">Reference proteome</keyword>
<evidence type="ECO:0000256" key="2">
    <source>
        <dbReference type="ARBA" id="ARBA00022676"/>
    </source>
</evidence>
<dbReference type="SUPFAM" id="SSF53448">
    <property type="entry name" value="Nucleotide-diphospho-sugar transferases"/>
    <property type="match status" value="1"/>
</dbReference>
<protein>
    <submittedName>
        <fullName evidence="5">Glycosyltransferase</fullName>
    </submittedName>
</protein>
<proteinExistence type="inferred from homology"/>
<dbReference type="InterPro" id="IPR001173">
    <property type="entry name" value="Glyco_trans_2-like"/>
</dbReference>
<dbReference type="EMBL" id="JABFED010000001">
    <property type="protein sequence ID" value="MBA1836358.1"/>
    <property type="molecule type" value="Genomic_DNA"/>
</dbReference>
<gene>
    <name evidence="5" type="ORF">HMA55_00210</name>
</gene>
<comment type="caution">
    <text evidence="5">The sequence shown here is derived from an EMBL/GenBank/DDBJ whole genome shotgun (WGS) entry which is preliminary data.</text>
</comment>
<dbReference type="AlphaFoldDB" id="A0A7H0KAI9"/>
<keyword evidence="2" id="KW-0328">Glycosyltransferase</keyword>
<keyword evidence="3 5" id="KW-0808">Transferase</keyword>
<dbReference type="PANTHER" id="PTHR43685">
    <property type="entry name" value="GLYCOSYLTRANSFERASE"/>
    <property type="match status" value="1"/>
</dbReference>
<sequence length="265" mass="29245">MTTITALVTVYHGTDADDLARALDSLAAQTRPADELVIVVDGPVPERVRRVVERQDARVIWLEENVGAGPASQAGLSTIDSDYTARLDSDDAAKPERFARQLAYLEAHPKCGALGTAVEEFTRQPGDTGKVRALPEDPHAYAKMNSPVNNPSVMLRTRAAKQVGGYRDVHFMEDYDLYARLIAGGWQVRNLPEALTDFQVTDAQFSRRTGREMFAAEAQMQRNLVAYGLVSRPRAAFNLAARSAYRALPTGLLRRVYAALFHREG</sequence>
<dbReference type="InterPro" id="IPR029044">
    <property type="entry name" value="Nucleotide-diphossugar_trans"/>
</dbReference>
<evidence type="ECO:0000313" key="5">
    <source>
        <dbReference type="EMBL" id="MBA1836358.1"/>
    </source>
</evidence>
<organism evidence="5 6">
    <name type="scientific">Corynebacterium wankanglinii</name>
    <dbReference type="NCBI Taxonomy" id="2735136"/>
    <lineage>
        <taxon>Bacteria</taxon>
        <taxon>Bacillati</taxon>
        <taxon>Actinomycetota</taxon>
        <taxon>Actinomycetes</taxon>
        <taxon>Mycobacteriales</taxon>
        <taxon>Corynebacteriaceae</taxon>
        <taxon>Corynebacterium</taxon>
    </lineage>
</organism>
<evidence type="ECO:0000256" key="3">
    <source>
        <dbReference type="ARBA" id="ARBA00022679"/>
    </source>
</evidence>
<evidence type="ECO:0000313" key="6">
    <source>
        <dbReference type="Proteomes" id="UP000577408"/>
    </source>
</evidence>